<protein>
    <submittedName>
        <fullName evidence="2">Uncharacterized protein</fullName>
    </submittedName>
</protein>
<evidence type="ECO:0000256" key="1">
    <source>
        <dbReference type="SAM" id="MobiDB-lite"/>
    </source>
</evidence>
<dbReference type="Proteomes" id="UP000626109">
    <property type="component" value="Unassembled WGS sequence"/>
</dbReference>
<gene>
    <name evidence="2" type="ORF">PGLA2088_LOCUS50504</name>
</gene>
<feature type="region of interest" description="Disordered" evidence="1">
    <location>
        <begin position="1"/>
        <end position="49"/>
    </location>
</feature>
<evidence type="ECO:0000313" key="3">
    <source>
        <dbReference type="Proteomes" id="UP000626109"/>
    </source>
</evidence>
<feature type="compositionally biased region" description="Acidic residues" evidence="1">
    <location>
        <begin position="20"/>
        <end position="32"/>
    </location>
</feature>
<evidence type="ECO:0000313" key="2">
    <source>
        <dbReference type="EMBL" id="CAE8741505.1"/>
    </source>
</evidence>
<dbReference type="Gene3D" id="3.10.50.40">
    <property type="match status" value="1"/>
</dbReference>
<dbReference type="SUPFAM" id="SSF54534">
    <property type="entry name" value="FKBP-like"/>
    <property type="match status" value="1"/>
</dbReference>
<feature type="non-terminal residue" evidence="2">
    <location>
        <position position="1"/>
    </location>
</feature>
<dbReference type="InterPro" id="IPR046357">
    <property type="entry name" value="PPIase_dom_sf"/>
</dbReference>
<comment type="caution">
    <text evidence="2">The sequence shown here is derived from an EMBL/GenBank/DDBJ whole genome shotgun (WGS) entry which is preliminary data.</text>
</comment>
<name>A0A813LYS2_POLGL</name>
<proteinExistence type="predicted"/>
<accession>A0A813LYS2</accession>
<sequence>SRSDAFGSDPRQATLVMTSAEEEGNDAEEEDSTAAGEEAVEVTTAEEANDAPIEVWEGWEDMMEGKIRKRTVKKGLEDGASPDVDQDVICSFQVLESIGKEAGEVLQKRPHVRYRIGEGEAFPALELSLRHMCPGEVAEVFSISRMAYGPDGYPALGPEAETLTGARWRQCQPSYLFHLTHSIFITYPYRMSSSLAASKVSSAMGSQSLCYVSPVEISQIWCDYPANQGVLMFQLSSALLASKFISYNVWSACRQHATARMQLLQSCSSDVPWIYTALLVDLCVAVVTCPMGANRGLAMLHRWLTSLMHHMDAFLRGLASSGCRAPHYDLLAVRARRPVYRMRGVQKLAWYMRVANELPFSTVVIKLPPGASASKAWSVLRDAKDSISGNMACRWNWMPSHLRFAKQPVPTIRRRRCCMARDMKDARWNDYAQLPGELVAEINKGAEMVRVKLWAKFADLGSSSSARGLYCQDVYRAGHKFCLRGERFEAFTGALKPLARHSCQQKVPMSALHSYASQHPHPDVNRCLVQEDKDTAACWIMNRTLYQLRMYDLLAKDDKWVLADISVAEAAKQRAEVINRTVLQSRRPLAASADPVHLPYGYGTVKAKCFKLSPETGSTHSCCDPGRSCFRKIVSWASCEKSVRQLFRQSGRATTLVVAKYCLGWETTSLKTSATDLRARLAGLPQPSFDCSECGAPRGGRYCMIVADAGQMFEQIRASNVLQNLRELFSRAGTDGYKSVNLRTNTRRLAGGLSKKAIVTVSNAETWLFSDLLALVELSLQVSLLYVRWGDRVIQQRSGSPIGGLMSCLHAMLSLGPSEVACMSRGGDTWKDHVAAIRYVDDSLLVSATQRCSCLRKVISSAAPAHIEFNIEQESTSQVSWLDLTISDSGGRLGVDVAYPELAWLKGEFAYPERQRWPPYLDEVSFSAIDFKQRIKAVVARWNQVGLEDVQLQRAVAHLMAMLGRSNYPLRLILKSLCRWGGPQVAAWARHWHQIAVAHDDLSDNRPQLSRRVRFCN</sequence>
<dbReference type="GO" id="GO:0003755">
    <property type="term" value="F:peptidyl-prolyl cis-trans isomerase activity"/>
    <property type="evidence" value="ECO:0007669"/>
    <property type="project" value="InterPro"/>
</dbReference>
<dbReference type="EMBL" id="CAJNNW010037399">
    <property type="protein sequence ID" value="CAE8741505.1"/>
    <property type="molecule type" value="Genomic_DNA"/>
</dbReference>
<dbReference type="AlphaFoldDB" id="A0A813LYS2"/>
<reference evidence="2" key="1">
    <citation type="submission" date="2021-02" db="EMBL/GenBank/DDBJ databases">
        <authorList>
            <person name="Dougan E. K."/>
            <person name="Rhodes N."/>
            <person name="Thang M."/>
            <person name="Chan C."/>
        </authorList>
    </citation>
    <scope>NUCLEOTIDE SEQUENCE</scope>
</reference>
<organism evidence="2 3">
    <name type="scientific">Polarella glacialis</name>
    <name type="common">Dinoflagellate</name>
    <dbReference type="NCBI Taxonomy" id="89957"/>
    <lineage>
        <taxon>Eukaryota</taxon>
        <taxon>Sar</taxon>
        <taxon>Alveolata</taxon>
        <taxon>Dinophyceae</taxon>
        <taxon>Suessiales</taxon>
        <taxon>Suessiaceae</taxon>
        <taxon>Polarella</taxon>
    </lineage>
</organism>
<feature type="compositionally biased region" description="Low complexity" evidence="1">
    <location>
        <begin position="33"/>
        <end position="46"/>
    </location>
</feature>